<protein>
    <submittedName>
        <fullName evidence="1">Uncharacterized protein</fullName>
    </submittedName>
</protein>
<dbReference type="AlphaFoldDB" id="A0A7S4F3R5"/>
<organism evidence="1">
    <name type="scientific">Chrysotila carterae</name>
    <name type="common">Marine alga</name>
    <name type="synonym">Syracosphaera carterae</name>
    <dbReference type="NCBI Taxonomy" id="13221"/>
    <lineage>
        <taxon>Eukaryota</taxon>
        <taxon>Haptista</taxon>
        <taxon>Haptophyta</taxon>
        <taxon>Prymnesiophyceae</taxon>
        <taxon>Isochrysidales</taxon>
        <taxon>Isochrysidaceae</taxon>
        <taxon>Chrysotila</taxon>
    </lineage>
</organism>
<gene>
    <name evidence="1" type="ORF">PCAR00345_LOCUS23072</name>
</gene>
<accession>A0A7S4F3R5</accession>
<reference evidence="1" key="1">
    <citation type="submission" date="2021-01" db="EMBL/GenBank/DDBJ databases">
        <authorList>
            <person name="Corre E."/>
            <person name="Pelletier E."/>
            <person name="Niang G."/>
            <person name="Scheremetjew M."/>
            <person name="Finn R."/>
            <person name="Kale V."/>
            <person name="Holt S."/>
            <person name="Cochrane G."/>
            <person name="Meng A."/>
            <person name="Brown T."/>
            <person name="Cohen L."/>
        </authorList>
    </citation>
    <scope>NUCLEOTIDE SEQUENCE</scope>
    <source>
        <strain evidence="1">CCMP645</strain>
    </source>
</reference>
<proteinExistence type="predicted"/>
<sequence length="185" mass="20779">MAMQRLLLHARMPALRGVNGSARYSLRPAPARSRGVERSALFTSFGRAFGATRELCTAPRPPAHDRPDEATVKKLAESARFQQRMWDTFVPEQGIRFGDKRFWALLFLVGGLHLFNNWREANAPRDPDLPPGAVRRLPQGGLLMADGSIGKEEVVAAPHTLHKVKDVGENELVLDKMWRRFKDSV</sequence>
<dbReference type="EMBL" id="HBIZ01036190">
    <property type="protein sequence ID" value="CAE0770460.1"/>
    <property type="molecule type" value="Transcribed_RNA"/>
</dbReference>
<name>A0A7S4F3R5_CHRCT</name>
<evidence type="ECO:0000313" key="1">
    <source>
        <dbReference type="EMBL" id="CAE0770460.1"/>
    </source>
</evidence>